<evidence type="ECO:0000259" key="4">
    <source>
        <dbReference type="PROSITE" id="PS50837"/>
    </source>
</evidence>
<dbReference type="EMBL" id="MU855342">
    <property type="protein sequence ID" value="KAK3905897.1"/>
    <property type="molecule type" value="Genomic_DNA"/>
</dbReference>
<keyword evidence="2" id="KW-0175">Coiled coil</keyword>
<keyword evidence="6" id="KW-1185">Reference proteome</keyword>
<dbReference type="Pfam" id="PF24883">
    <property type="entry name" value="NPHP3_N"/>
    <property type="match status" value="1"/>
</dbReference>
<feature type="chain" id="PRO_5042882096" description="NACHT domain-containing protein" evidence="3">
    <location>
        <begin position="21"/>
        <end position="732"/>
    </location>
</feature>
<dbReference type="InterPro" id="IPR056884">
    <property type="entry name" value="NPHP3-like_N"/>
</dbReference>
<accession>A0AAN6RWD2</accession>
<evidence type="ECO:0000313" key="5">
    <source>
        <dbReference type="EMBL" id="KAK3905897.1"/>
    </source>
</evidence>
<dbReference type="SUPFAM" id="SSF52540">
    <property type="entry name" value="P-loop containing nucleoside triphosphate hydrolases"/>
    <property type="match status" value="1"/>
</dbReference>
<organism evidence="5 6">
    <name type="scientific">Staphylotrichum tortipilum</name>
    <dbReference type="NCBI Taxonomy" id="2831512"/>
    <lineage>
        <taxon>Eukaryota</taxon>
        <taxon>Fungi</taxon>
        <taxon>Dikarya</taxon>
        <taxon>Ascomycota</taxon>
        <taxon>Pezizomycotina</taxon>
        <taxon>Sordariomycetes</taxon>
        <taxon>Sordariomycetidae</taxon>
        <taxon>Sordariales</taxon>
        <taxon>Chaetomiaceae</taxon>
        <taxon>Staphylotrichum</taxon>
    </lineage>
</organism>
<dbReference type="InterPro" id="IPR027417">
    <property type="entry name" value="P-loop_NTPase"/>
</dbReference>
<dbReference type="InterPro" id="IPR007111">
    <property type="entry name" value="NACHT_NTPase"/>
</dbReference>
<reference evidence="5" key="2">
    <citation type="submission" date="2023-05" db="EMBL/GenBank/DDBJ databases">
        <authorList>
            <consortium name="Lawrence Berkeley National Laboratory"/>
            <person name="Steindorff A."/>
            <person name="Hensen N."/>
            <person name="Bonometti L."/>
            <person name="Westerberg I."/>
            <person name="Brannstrom I.O."/>
            <person name="Guillou S."/>
            <person name="Cros-Aarteil S."/>
            <person name="Calhoun S."/>
            <person name="Haridas S."/>
            <person name="Kuo A."/>
            <person name="Mondo S."/>
            <person name="Pangilinan J."/>
            <person name="Riley R."/>
            <person name="Labutti K."/>
            <person name="Andreopoulos B."/>
            <person name="Lipzen A."/>
            <person name="Chen C."/>
            <person name="Yanf M."/>
            <person name="Daum C."/>
            <person name="Ng V."/>
            <person name="Clum A."/>
            <person name="Ohm R."/>
            <person name="Martin F."/>
            <person name="Silar P."/>
            <person name="Natvig D."/>
            <person name="Lalanne C."/>
            <person name="Gautier V."/>
            <person name="Ament-Velasquez S.L."/>
            <person name="Kruys A."/>
            <person name="Hutchinson M.I."/>
            <person name="Powell A.J."/>
            <person name="Barry K."/>
            <person name="Miller A.N."/>
            <person name="Grigoriev I.V."/>
            <person name="Debuchy R."/>
            <person name="Gladieux P."/>
            <person name="Thoren M.H."/>
            <person name="Johannesson H."/>
        </authorList>
    </citation>
    <scope>NUCLEOTIDE SEQUENCE</scope>
    <source>
        <strain evidence="5">CBS 103.79</strain>
    </source>
</reference>
<protein>
    <recommendedName>
        <fullName evidence="4">NACHT domain-containing protein</fullName>
    </recommendedName>
</protein>
<dbReference type="Gene3D" id="3.40.50.300">
    <property type="entry name" value="P-loop containing nucleotide triphosphate hydrolases"/>
    <property type="match status" value="1"/>
</dbReference>
<feature type="signal peptide" evidence="3">
    <location>
        <begin position="1"/>
        <end position="20"/>
    </location>
</feature>
<gene>
    <name evidence="5" type="ORF">C8A05DRAFT_30256</name>
</gene>
<sequence>MSGLEVFALVASIFQVISFAGQTIELCKTVYDGGLPDKRLGDKAAAMYDLSIKVLYQCQATPGAQSDPERELTAFATKCREMARELKESVDRFDRPQAKGKLLPSMVTTFGYQLQKRSLKRLEKDLESHRQMLETKLLARVCSRAQATEILLWENFHTLDERVRHFVKRYADGHTRLQDLIMEESLRLERALSAHVTKETSNSTQSILAEMRKGLEDLSARMPGTAEEEAPRRKRFLESVKYSRMDARQNQVRESHSGTFSWMLAGRDLSSQEWEAGIQDSSRAKLFGTKDNKTKRKDLLDEDPYFSRDDVRREKRWDDFRDWLKSASNLYWISGKPGSGKSTLVKFLVESPFTQEALDISKPATRIISHFFWKPGTEMQNSRKGLLCSLLYQLISSDPALLPPLLERNPSLESNTYYTDWSVEDLSSACFAAFELHPSAVCVFIDGLDEAREADIPDVLRTVDRMSTTPKVKVCVSSRPEQRFLQLVQSNKGLRLEDLTLGDMRRYARHHLNPFLKSSSVFSNTQHSIPEELARKAQGVFLWLYLATQCLVRGLDNRDHQEEELAKRLSVLPTELEDLYNDMWLRLNEDGETDRQSTALFFNLILDARALGQRVPGRGDDWGDSREIRRGSKDYEPLTVPITDYLAEIDCGYCFVDKEYQRVVKREDGSMVRVVPEDWDKEAREAQGELVPSLWFGVVLRIFEMLLWVSAWFWRLGVPSTKRKRLGGQEVS</sequence>
<dbReference type="Proteomes" id="UP001303889">
    <property type="component" value="Unassembled WGS sequence"/>
</dbReference>
<feature type="coiled-coil region" evidence="2">
    <location>
        <begin position="112"/>
        <end position="139"/>
    </location>
</feature>
<keyword evidence="1" id="KW-0677">Repeat</keyword>
<name>A0AAN6RWD2_9PEZI</name>
<evidence type="ECO:0000313" key="6">
    <source>
        <dbReference type="Proteomes" id="UP001303889"/>
    </source>
</evidence>
<dbReference type="PROSITE" id="PS50837">
    <property type="entry name" value="NACHT"/>
    <property type="match status" value="1"/>
</dbReference>
<reference evidence="5" key="1">
    <citation type="journal article" date="2023" name="Mol. Phylogenet. Evol.">
        <title>Genome-scale phylogeny and comparative genomics of the fungal order Sordariales.</title>
        <authorList>
            <person name="Hensen N."/>
            <person name="Bonometti L."/>
            <person name="Westerberg I."/>
            <person name="Brannstrom I.O."/>
            <person name="Guillou S."/>
            <person name="Cros-Aarteil S."/>
            <person name="Calhoun S."/>
            <person name="Haridas S."/>
            <person name="Kuo A."/>
            <person name="Mondo S."/>
            <person name="Pangilinan J."/>
            <person name="Riley R."/>
            <person name="LaButti K."/>
            <person name="Andreopoulos B."/>
            <person name="Lipzen A."/>
            <person name="Chen C."/>
            <person name="Yan M."/>
            <person name="Daum C."/>
            <person name="Ng V."/>
            <person name="Clum A."/>
            <person name="Steindorff A."/>
            <person name="Ohm R.A."/>
            <person name="Martin F."/>
            <person name="Silar P."/>
            <person name="Natvig D.O."/>
            <person name="Lalanne C."/>
            <person name="Gautier V."/>
            <person name="Ament-Velasquez S.L."/>
            <person name="Kruys A."/>
            <person name="Hutchinson M.I."/>
            <person name="Powell A.J."/>
            <person name="Barry K."/>
            <person name="Miller A.N."/>
            <person name="Grigoriev I.V."/>
            <person name="Debuchy R."/>
            <person name="Gladieux P."/>
            <person name="Hiltunen Thoren M."/>
            <person name="Johannesson H."/>
        </authorList>
    </citation>
    <scope>NUCLEOTIDE SEQUENCE</scope>
    <source>
        <strain evidence="5">CBS 103.79</strain>
    </source>
</reference>
<keyword evidence="3" id="KW-0732">Signal</keyword>
<evidence type="ECO:0000256" key="1">
    <source>
        <dbReference type="ARBA" id="ARBA00022737"/>
    </source>
</evidence>
<dbReference type="PANTHER" id="PTHR10039:SF5">
    <property type="entry name" value="NACHT DOMAIN-CONTAINING PROTEIN"/>
    <property type="match status" value="1"/>
</dbReference>
<proteinExistence type="predicted"/>
<comment type="caution">
    <text evidence="5">The sequence shown here is derived from an EMBL/GenBank/DDBJ whole genome shotgun (WGS) entry which is preliminary data.</text>
</comment>
<dbReference type="PANTHER" id="PTHR10039">
    <property type="entry name" value="AMELOGENIN"/>
    <property type="match status" value="1"/>
</dbReference>
<feature type="domain" description="NACHT" evidence="4">
    <location>
        <begin position="329"/>
        <end position="480"/>
    </location>
</feature>
<dbReference type="AlphaFoldDB" id="A0AAN6RWD2"/>
<evidence type="ECO:0000256" key="2">
    <source>
        <dbReference type="SAM" id="Coils"/>
    </source>
</evidence>
<evidence type="ECO:0000256" key="3">
    <source>
        <dbReference type="SAM" id="SignalP"/>
    </source>
</evidence>